<feature type="domain" description="Alanine racemase N-terminal" evidence="5">
    <location>
        <begin position="29"/>
        <end position="232"/>
    </location>
</feature>
<dbReference type="FunFam" id="3.20.20.10:FF:000018">
    <property type="entry name" value="Pyridoxal phosphate homeostasis protein"/>
    <property type="match status" value="1"/>
</dbReference>
<dbReference type="OrthoDB" id="9804072at2"/>
<dbReference type="PANTHER" id="PTHR10146:SF14">
    <property type="entry name" value="PYRIDOXAL PHOSPHATE HOMEOSTASIS PROTEIN"/>
    <property type="match status" value="1"/>
</dbReference>
<dbReference type="CDD" id="cd00635">
    <property type="entry name" value="PLPDE_III_YBL036c_like"/>
    <property type="match status" value="1"/>
</dbReference>
<sequence>MSEDICQNLATVKDRIAGACVRAGRDPEEVRLIAVSKMKPLDDIKTAFDCGQLHFGENRARELQEKMEACDEEQIQWHMVGNLQTNKIKYMVDRVNWIHSIEKKKYLREIEKRASRINRTIKTLIQINISGEEQKGGCEAGDLASVLEYAQALEHVEVCGLMGMATFVEKGNAEAVRPQFQRLRQLRDKHRSYDSDNIRLEHLSMGMTNDMEVAIEEGATMVRVGRAIFGERNY</sequence>
<dbReference type="PIRSF" id="PIRSF004848">
    <property type="entry name" value="YBL036c_PLPDEIII"/>
    <property type="match status" value="1"/>
</dbReference>
<evidence type="ECO:0000256" key="4">
    <source>
        <dbReference type="RuleBase" id="RU004514"/>
    </source>
</evidence>
<evidence type="ECO:0000259" key="5">
    <source>
        <dbReference type="Pfam" id="PF01168"/>
    </source>
</evidence>
<accession>A0A521ALY9</accession>
<dbReference type="RefSeq" id="WP_142712673.1">
    <property type="nucleotide sequence ID" value="NZ_FXTH01000001.1"/>
</dbReference>
<evidence type="ECO:0000313" key="6">
    <source>
        <dbReference type="EMBL" id="SMO35827.1"/>
    </source>
</evidence>
<proteinExistence type="inferred from homology"/>
<evidence type="ECO:0000256" key="3">
    <source>
        <dbReference type="PIRSR" id="PIRSR004848-1"/>
    </source>
</evidence>
<dbReference type="NCBIfam" id="TIGR00044">
    <property type="entry name" value="YggS family pyridoxal phosphate-dependent enzyme"/>
    <property type="match status" value="1"/>
</dbReference>
<dbReference type="EMBL" id="FXTH01000001">
    <property type="protein sequence ID" value="SMO35827.1"/>
    <property type="molecule type" value="Genomic_DNA"/>
</dbReference>
<comment type="similarity">
    <text evidence="2 4">Belongs to the pyridoxal phosphate-binding protein YggS/PROSC family.</text>
</comment>
<dbReference type="HAMAP" id="MF_02087">
    <property type="entry name" value="PLP_homeostasis"/>
    <property type="match status" value="1"/>
</dbReference>
<dbReference type="SUPFAM" id="SSF51419">
    <property type="entry name" value="PLP-binding barrel"/>
    <property type="match status" value="1"/>
</dbReference>
<dbReference type="InterPro" id="IPR001608">
    <property type="entry name" value="Ala_racemase_N"/>
</dbReference>
<organism evidence="6 7">
    <name type="scientific">Fodinibius sediminis</name>
    <dbReference type="NCBI Taxonomy" id="1214077"/>
    <lineage>
        <taxon>Bacteria</taxon>
        <taxon>Pseudomonadati</taxon>
        <taxon>Balneolota</taxon>
        <taxon>Balneolia</taxon>
        <taxon>Balneolales</taxon>
        <taxon>Balneolaceae</taxon>
        <taxon>Fodinibius</taxon>
    </lineage>
</organism>
<dbReference type="Gene3D" id="3.20.20.10">
    <property type="entry name" value="Alanine racemase"/>
    <property type="match status" value="1"/>
</dbReference>
<dbReference type="Pfam" id="PF01168">
    <property type="entry name" value="Ala_racemase_N"/>
    <property type="match status" value="1"/>
</dbReference>
<evidence type="ECO:0000256" key="1">
    <source>
        <dbReference type="ARBA" id="ARBA00022898"/>
    </source>
</evidence>
<dbReference type="InterPro" id="IPR011078">
    <property type="entry name" value="PyrdxlP_homeostasis"/>
</dbReference>
<dbReference type="Proteomes" id="UP000317593">
    <property type="component" value="Unassembled WGS sequence"/>
</dbReference>
<feature type="modified residue" description="N6-(pyridoxal phosphate)lysine" evidence="2 3">
    <location>
        <position position="37"/>
    </location>
</feature>
<comment type="function">
    <text evidence="2">Pyridoxal 5'-phosphate (PLP)-binding protein, which is involved in PLP homeostasis.</text>
</comment>
<evidence type="ECO:0000256" key="2">
    <source>
        <dbReference type="HAMAP-Rule" id="MF_02087"/>
    </source>
</evidence>
<keyword evidence="1 2" id="KW-0663">Pyridoxal phosphate</keyword>
<dbReference type="PANTHER" id="PTHR10146">
    <property type="entry name" value="PROLINE SYNTHETASE CO-TRANSCRIBED BACTERIAL HOMOLOG PROTEIN"/>
    <property type="match status" value="1"/>
</dbReference>
<reference evidence="6 7" key="1">
    <citation type="submission" date="2017-05" db="EMBL/GenBank/DDBJ databases">
        <authorList>
            <person name="Varghese N."/>
            <person name="Submissions S."/>
        </authorList>
    </citation>
    <scope>NUCLEOTIDE SEQUENCE [LARGE SCALE GENOMIC DNA]</scope>
    <source>
        <strain evidence="6 7">DSM 21194</strain>
    </source>
</reference>
<comment type="cofactor">
    <cofactor evidence="3">
        <name>pyridoxal 5'-phosphate</name>
        <dbReference type="ChEBI" id="CHEBI:597326"/>
    </cofactor>
</comment>
<gene>
    <name evidence="6" type="ORF">SAMN06265218_101207</name>
</gene>
<name>A0A521ALY9_9BACT</name>
<dbReference type="InterPro" id="IPR029066">
    <property type="entry name" value="PLP-binding_barrel"/>
</dbReference>
<evidence type="ECO:0000313" key="7">
    <source>
        <dbReference type="Proteomes" id="UP000317593"/>
    </source>
</evidence>
<protein>
    <recommendedName>
        <fullName evidence="2">Pyridoxal phosphate homeostasis protein</fullName>
        <shortName evidence="2">PLP homeostasis protein</shortName>
    </recommendedName>
</protein>
<dbReference type="GO" id="GO:0030170">
    <property type="term" value="F:pyridoxal phosphate binding"/>
    <property type="evidence" value="ECO:0007669"/>
    <property type="project" value="UniProtKB-UniRule"/>
</dbReference>
<keyword evidence="7" id="KW-1185">Reference proteome</keyword>
<dbReference type="AlphaFoldDB" id="A0A521ALY9"/>